<dbReference type="PATRIC" id="fig|1121326.3.peg.5946"/>
<dbReference type="RefSeq" id="WP_066630548.1">
    <property type="nucleotide sequence ID" value="NZ_FQXL01000077.1"/>
</dbReference>
<dbReference type="AlphaFoldDB" id="A0A162QPG6"/>
<evidence type="ECO:0000313" key="1">
    <source>
        <dbReference type="EMBL" id="KZL88787.1"/>
    </source>
</evidence>
<evidence type="ECO:0000313" key="2">
    <source>
        <dbReference type="Proteomes" id="UP000076603"/>
    </source>
</evidence>
<gene>
    <name evidence="1" type="ORF">CLMAG_58800</name>
</gene>
<proteinExistence type="predicted"/>
<dbReference type="EMBL" id="LWAE01000014">
    <property type="protein sequence ID" value="KZL88787.1"/>
    <property type="molecule type" value="Genomic_DNA"/>
</dbReference>
<name>A0A162QPG6_9CLOT</name>
<protein>
    <submittedName>
        <fullName evidence="1">Uncharacterized protein</fullName>
    </submittedName>
</protein>
<dbReference type="OrthoDB" id="9842169at2"/>
<sequence>MLGYEDTEIFNYMTKNRKLKLEEYDDNGNLIKIKELDNEDLFTLCMHNTNAYKATKFARKEDLDEFSKEELEIIEKIFYTKAYDCYCKEESIPFYWFDNEAVKWFKEFFNTYNHDEIKFGLEMINYSNGRKFNVSPKSPYFGKELNLFTVLKFIRERDGVYYAVNNKGERTYDFVDKPTKKQVKYQRTKNGNRCVFLSFRDWKEYLIGEDELK</sequence>
<reference evidence="1 2" key="1">
    <citation type="submission" date="2016-04" db="EMBL/GenBank/DDBJ databases">
        <title>Genome sequence of Clostridium magnum DSM 2767.</title>
        <authorList>
            <person name="Poehlein A."/>
            <person name="Uhlig R."/>
            <person name="Fischer R."/>
            <person name="Bahl H."/>
            <person name="Daniel R."/>
        </authorList>
    </citation>
    <scope>NUCLEOTIDE SEQUENCE [LARGE SCALE GENOMIC DNA]</scope>
    <source>
        <strain evidence="1 2">DSM 2767</strain>
    </source>
</reference>
<comment type="caution">
    <text evidence="1">The sequence shown here is derived from an EMBL/GenBank/DDBJ whole genome shotgun (WGS) entry which is preliminary data.</text>
</comment>
<organism evidence="1 2">
    <name type="scientific">Clostridium magnum DSM 2767</name>
    <dbReference type="NCBI Taxonomy" id="1121326"/>
    <lineage>
        <taxon>Bacteria</taxon>
        <taxon>Bacillati</taxon>
        <taxon>Bacillota</taxon>
        <taxon>Clostridia</taxon>
        <taxon>Eubacteriales</taxon>
        <taxon>Clostridiaceae</taxon>
        <taxon>Clostridium</taxon>
    </lineage>
</organism>
<keyword evidence="2" id="KW-1185">Reference proteome</keyword>
<accession>A0A162QPG6</accession>
<dbReference type="Proteomes" id="UP000076603">
    <property type="component" value="Unassembled WGS sequence"/>
</dbReference>